<evidence type="ECO:0000313" key="2">
    <source>
        <dbReference type="Proteomes" id="UP001215956"/>
    </source>
</evidence>
<evidence type="ECO:0008006" key="3">
    <source>
        <dbReference type="Google" id="ProtNLM"/>
    </source>
</evidence>
<keyword evidence="2" id="KW-1185">Reference proteome</keyword>
<gene>
    <name evidence="1" type="ORF">P0O24_03945</name>
</gene>
<dbReference type="Gene3D" id="3.40.50.300">
    <property type="entry name" value="P-loop containing nucleotide triphosphate hydrolases"/>
    <property type="match status" value="1"/>
</dbReference>
<protein>
    <recommendedName>
        <fullName evidence="3">ABC transporter ATP-binding protein</fullName>
    </recommendedName>
</protein>
<evidence type="ECO:0000313" key="1">
    <source>
        <dbReference type="EMBL" id="MDF0592731.1"/>
    </source>
</evidence>
<dbReference type="SUPFAM" id="SSF52540">
    <property type="entry name" value="P-loop containing nucleoside triphosphate hydrolases"/>
    <property type="match status" value="1"/>
</dbReference>
<sequence length="94" mass="10523">MTNAEIDERYYLLLRYEPLSALDLKKRPIMSKELGRLIHEQQVSSIIVTHNHRDIAEVGDRVCLLKRGETALICGIAEDPAAEGSGLFDDGDDL</sequence>
<dbReference type="InterPro" id="IPR027417">
    <property type="entry name" value="P-loop_NTPase"/>
</dbReference>
<accession>A0ABT5XDK0</accession>
<dbReference type="Proteomes" id="UP001215956">
    <property type="component" value="Unassembled WGS sequence"/>
</dbReference>
<dbReference type="EMBL" id="JARFPL010000009">
    <property type="protein sequence ID" value="MDF0592731.1"/>
    <property type="molecule type" value="Genomic_DNA"/>
</dbReference>
<proteinExistence type="predicted"/>
<reference evidence="1 2" key="1">
    <citation type="submission" date="2023-03" db="EMBL/GenBank/DDBJ databases">
        <title>Whole genome sequencing of Methanotrichaceae archaeon M04Ac.</title>
        <authorList>
            <person name="Khomyakova M.A."/>
            <person name="Merkel A.Y."/>
            <person name="Slobodkin A.I."/>
        </authorList>
    </citation>
    <scope>NUCLEOTIDE SEQUENCE [LARGE SCALE GENOMIC DNA]</scope>
    <source>
        <strain evidence="1 2">M04Ac</strain>
    </source>
</reference>
<dbReference type="RefSeq" id="WP_316968438.1">
    <property type="nucleotide sequence ID" value="NZ_JARFPL010000009.1"/>
</dbReference>
<organism evidence="1 2">
    <name type="scientific">Candidatus Methanocrinis alkalitolerans</name>
    <dbReference type="NCBI Taxonomy" id="3033395"/>
    <lineage>
        <taxon>Archaea</taxon>
        <taxon>Methanobacteriati</taxon>
        <taxon>Methanobacteriota</taxon>
        <taxon>Stenosarchaea group</taxon>
        <taxon>Methanomicrobia</taxon>
        <taxon>Methanotrichales</taxon>
        <taxon>Methanotrichaceae</taxon>
        <taxon>Methanocrinis</taxon>
    </lineage>
</organism>
<name>A0ABT5XDK0_9EURY</name>
<comment type="caution">
    <text evidence="1">The sequence shown here is derived from an EMBL/GenBank/DDBJ whole genome shotgun (WGS) entry which is preliminary data.</text>
</comment>